<sequence length="83" mass="9234">MKWMVPLFMALFLMGCQTDGDQETEEPTEESSYETSSEEGSTEESGETESSENGDPNGENVEELTFLEEPETVVDDLNSPFRG</sequence>
<dbReference type="EMBL" id="JBEPMX010000012">
    <property type="protein sequence ID" value="MET3684098.1"/>
    <property type="molecule type" value="Genomic_DNA"/>
</dbReference>
<gene>
    <name evidence="2" type="ORF">ABID56_002224</name>
</gene>
<evidence type="ECO:0000256" key="1">
    <source>
        <dbReference type="SAM" id="MobiDB-lite"/>
    </source>
</evidence>
<dbReference type="PROSITE" id="PS51257">
    <property type="entry name" value="PROKAR_LIPOPROTEIN"/>
    <property type="match status" value="1"/>
</dbReference>
<organism evidence="2 3">
    <name type="scientific">Alkalibacillus flavidus</name>
    <dbReference type="NCBI Taxonomy" id="546021"/>
    <lineage>
        <taxon>Bacteria</taxon>
        <taxon>Bacillati</taxon>
        <taxon>Bacillota</taxon>
        <taxon>Bacilli</taxon>
        <taxon>Bacillales</taxon>
        <taxon>Bacillaceae</taxon>
        <taxon>Alkalibacillus</taxon>
    </lineage>
</organism>
<feature type="compositionally biased region" description="Acidic residues" evidence="1">
    <location>
        <begin position="60"/>
        <end position="74"/>
    </location>
</feature>
<comment type="caution">
    <text evidence="2">The sequence shown here is derived from an EMBL/GenBank/DDBJ whole genome shotgun (WGS) entry which is preliminary data.</text>
</comment>
<proteinExistence type="predicted"/>
<dbReference type="Proteomes" id="UP001549167">
    <property type="component" value="Unassembled WGS sequence"/>
</dbReference>
<feature type="region of interest" description="Disordered" evidence="1">
    <location>
        <begin position="18"/>
        <end position="83"/>
    </location>
</feature>
<evidence type="ECO:0000313" key="2">
    <source>
        <dbReference type="EMBL" id="MET3684098.1"/>
    </source>
</evidence>
<keyword evidence="3" id="KW-1185">Reference proteome</keyword>
<reference evidence="2 3" key="1">
    <citation type="submission" date="2024-06" db="EMBL/GenBank/DDBJ databases">
        <title>Genomic Encyclopedia of Type Strains, Phase IV (KMG-IV): sequencing the most valuable type-strain genomes for metagenomic binning, comparative biology and taxonomic classification.</title>
        <authorList>
            <person name="Goeker M."/>
        </authorList>
    </citation>
    <scope>NUCLEOTIDE SEQUENCE [LARGE SCALE GENOMIC DNA]</scope>
    <source>
        <strain evidence="2 3">DSM 23520</strain>
    </source>
</reference>
<accession>A0ABV2KWX8</accession>
<feature type="compositionally biased region" description="Acidic residues" evidence="1">
    <location>
        <begin position="20"/>
        <end position="52"/>
    </location>
</feature>
<protein>
    <submittedName>
        <fullName evidence="2">TATA-binding protein-associated factor Taf7</fullName>
    </submittedName>
</protein>
<evidence type="ECO:0000313" key="3">
    <source>
        <dbReference type="Proteomes" id="UP001549167"/>
    </source>
</evidence>
<name>A0ABV2KWX8_9BACI</name>
<dbReference type="RefSeq" id="WP_354221129.1">
    <property type="nucleotide sequence ID" value="NZ_JBEPMX010000012.1"/>
</dbReference>